<evidence type="ECO:0000256" key="3">
    <source>
        <dbReference type="ARBA" id="ARBA00022454"/>
    </source>
</evidence>
<name>A0A9Q0MFD9_BLOTA</name>
<feature type="coiled-coil region" evidence="10">
    <location>
        <begin position="170"/>
        <end position="227"/>
    </location>
</feature>
<evidence type="ECO:0000256" key="9">
    <source>
        <dbReference type="ARBA" id="ARBA00023204"/>
    </source>
</evidence>
<proteinExistence type="inferred from homology"/>
<dbReference type="PANTHER" id="PTHR28670:SF1">
    <property type="entry name" value="UV-STIMULATED SCAFFOLD PROTEIN A"/>
    <property type="match status" value="1"/>
</dbReference>
<keyword evidence="4" id="KW-0479">Metal-binding</keyword>
<evidence type="ECO:0000313" key="13">
    <source>
        <dbReference type="Proteomes" id="UP001142055"/>
    </source>
</evidence>
<evidence type="ECO:0000256" key="6">
    <source>
        <dbReference type="ARBA" id="ARBA00022771"/>
    </source>
</evidence>
<evidence type="ECO:0000256" key="5">
    <source>
        <dbReference type="ARBA" id="ARBA00022763"/>
    </source>
</evidence>
<keyword evidence="5" id="KW-0227">DNA damage</keyword>
<comment type="similarity">
    <text evidence="2">Belongs to the UVSSA family.</text>
</comment>
<sequence>MNSKNDPESIESIIEQLSTNGKECLDVVYVKKLKSFCKNLNESKQIETYNYIGKLIFHQLKSNHAQIRYGSLLIIEYLFERSHQYRVFLENQQKRIQLNKFIDESKEIESDVQLLVVQINTCFELLIPKFKVVEEENTDSDEQFKFRPMQGLSFNIILNSKIEIVRDSTNSDLINNLEELCQELQNLNDKKMFPFMERLSSMEMNLIELFGEEIRNLKEKMNFLKIKIGTIVWKFNEIDIIEPKRSETTKSDTESDDDDFEDVPERENLILLNKIRMENSNLSEPQPSTSKQTSETIIYDDQCKALLPSGRLCPRRDRIKCPFHGAIIPRANDGLPIDPKQREIELKIQFQVESERWKDPKYLKQLSIETGIDLEGKSLKNKRKKYPNLIDLKKLNDTPRKRLMKKIYSKRMREKVATDLNQLDERAHLQYSQQWSYAMNE</sequence>
<keyword evidence="3" id="KW-0158">Chromosome</keyword>
<evidence type="ECO:0000259" key="11">
    <source>
        <dbReference type="Pfam" id="PF09740"/>
    </source>
</evidence>
<dbReference type="AlphaFoldDB" id="A0A9Q0MFD9"/>
<reference evidence="12" key="1">
    <citation type="submission" date="2022-12" db="EMBL/GenBank/DDBJ databases">
        <title>Genome assemblies of Blomia tropicalis.</title>
        <authorList>
            <person name="Cui Y."/>
        </authorList>
    </citation>
    <scope>NUCLEOTIDE SEQUENCE</scope>
    <source>
        <tissue evidence="12">Adult mites</tissue>
    </source>
</reference>
<dbReference type="PANTHER" id="PTHR28670">
    <property type="entry name" value="UV-STIMULATED SCAFFOLD PROTEIN A"/>
    <property type="match status" value="1"/>
</dbReference>
<feature type="domain" description="UV-stimulated scaffold protein A C-terminal" evidence="11">
    <location>
        <begin position="298"/>
        <end position="338"/>
    </location>
</feature>
<evidence type="ECO:0000256" key="8">
    <source>
        <dbReference type="ARBA" id="ARBA00023054"/>
    </source>
</evidence>
<keyword evidence="6" id="KW-0863">Zinc-finger</keyword>
<evidence type="ECO:0000256" key="7">
    <source>
        <dbReference type="ARBA" id="ARBA00022833"/>
    </source>
</evidence>
<evidence type="ECO:0000256" key="4">
    <source>
        <dbReference type="ARBA" id="ARBA00022723"/>
    </source>
</evidence>
<dbReference type="GO" id="GO:0005694">
    <property type="term" value="C:chromosome"/>
    <property type="evidence" value="ECO:0007669"/>
    <property type="project" value="UniProtKB-SubCell"/>
</dbReference>
<dbReference type="GO" id="GO:0006283">
    <property type="term" value="P:transcription-coupled nucleotide-excision repair"/>
    <property type="evidence" value="ECO:0007669"/>
    <property type="project" value="TreeGrafter"/>
</dbReference>
<dbReference type="InterPro" id="IPR018610">
    <property type="entry name" value="UVSSA"/>
</dbReference>
<dbReference type="GO" id="GO:0008270">
    <property type="term" value="F:zinc ion binding"/>
    <property type="evidence" value="ECO:0007669"/>
    <property type="project" value="UniProtKB-KW"/>
</dbReference>
<dbReference type="GO" id="GO:0000993">
    <property type="term" value="F:RNA polymerase II complex binding"/>
    <property type="evidence" value="ECO:0007669"/>
    <property type="project" value="TreeGrafter"/>
</dbReference>
<keyword evidence="7" id="KW-0862">Zinc</keyword>
<gene>
    <name evidence="12" type="ORF">RDWZM_002658</name>
</gene>
<keyword evidence="9" id="KW-0234">DNA repair</keyword>
<comment type="subcellular location">
    <subcellularLocation>
        <location evidence="1">Chromosome</location>
    </subcellularLocation>
</comment>
<dbReference type="InterPro" id="IPR049431">
    <property type="entry name" value="UVSSA_C"/>
</dbReference>
<dbReference type="Pfam" id="PF09740">
    <property type="entry name" value="DUF2043"/>
    <property type="match status" value="1"/>
</dbReference>
<evidence type="ECO:0000256" key="1">
    <source>
        <dbReference type="ARBA" id="ARBA00004286"/>
    </source>
</evidence>
<dbReference type="Proteomes" id="UP001142055">
    <property type="component" value="Chromosome 1"/>
</dbReference>
<dbReference type="OMA" id="PMQGLSF"/>
<dbReference type="GO" id="GO:0009411">
    <property type="term" value="P:response to UV"/>
    <property type="evidence" value="ECO:0007669"/>
    <property type="project" value="InterPro"/>
</dbReference>
<dbReference type="InterPro" id="IPR049408">
    <property type="entry name" value="UVSSA_N_a-solenoid_rpt"/>
</dbReference>
<dbReference type="EMBL" id="JAPWDV010000001">
    <property type="protein sequence ID" value="KAJ6224113.1"/>
    <property type="molecule type" value="Genomic_DNA"/>
</dbReference>
<organism evidence="12 13">
    <name type="scientific">Blomia tropicalis</name>
    <name type="common">Mite</name>
    <dbReference type="NCBI Taxonomy" id="40697"/>
    <lineage>
        <taxon>Eukaryota</taxon>
        <taxon>Metazoa</taxon>
        <taxon>Ecdysozoa</taxon>
        <taxon>Arthropoda</taxon>
        <taxon>Chelicerata</taxon>
        <taxon>Arachnida</taxon>
        <taxon>Acari</taxon>
        <taxon>Acariformes</taxon>
        <taxon>Sarcoptiformes</taxon>
        <taxon>Astigmata</taxon>
        <taxon>Glycyphagoidea</taxon>
        <taxon>Echimyopodidae</taxon>
        <taxon>Blomia</taxon>
    </lineage>
</organism>
<accession>A0A9Q0MFD9</accession>
<comment type="caution">
    <text evidence="12">The sequence shown here is derived from an EMBL/GenBank/DDBJ whole genome shotgun (WGS) entry which is preliminary data.</text>
</comment>
<evidence type="ECO:0000256" key="2">
    <source>
        <dbReference type="ARBA" id="ARBA00009240"/>
    </source>
</evidence>
<keyword evidence="13" id="KW-1185">Reference proteome</keyword>
<evidence type="ECO:0000313" key="12">
    <source>
        <dbReference type="EMBL" id="KAJ6224113.1"/>
    </source>
</evidence>
<dbReference type="Pfam" id="PF20867">
    <property type="entry name" value="UVSSA_N"/>
    <property type="match status" value="1"/>
</dbReference>
<protein>
    <recommendedName>
        <fullName evidence="11">UV-stimulated scaffold protein A C-terminal domain-containing protein</fullName>
    </recommendedName>
</protein>
<keyword evidence="8 10" id="KW-0175">Coiled coil</keyword>
<evidence type="ECO:0000256" key="10">
    <source>
        <dbReference type="SAM" id="Coils"/>
    </source>
</evidence>